<keyword evidence="1" id="KW-0805">Transcription regulation</keyword>
<dbReference type="PATRIC" id="fig|1107882.3.peg.5067"/>
<evidence type="ECO:0000256" key="2">
    <source>
        <dbReference type="ARBA" id="ARBA00023125"/>
    </source>
</evidence>
<dbReference type="InterPro" id="IPR016032">
    <property type="entry name" value="Sig_transdc_resp-reg_C-effctor"/>
</dbReference>
<dbReference type="Pfam" id="PF13424">
    <property type="entry name" value="TPR_12"/>
    <property type="match status" value="1"/>
</dbReference>
<evidence type="ECO:0000313" key="6">
    <source>
        <dbReference type="Proteomes" id="UP000003250"/>
    </source>
</evidence>
<dbReference type="GO" id="GO:0003677">
    <property type="term" value="F:DNA binding"/>
    <property type="evidence" value="ECO:0007669"/>
    <property type="project" value="UniProtKB-KW"/>
</dbReference>
<evidence type="ECO:0000313" key="5">
    <source>
        <dbReference type="EMBL" id="EHK54283.1"/>
    </source>
</evidence>
<dbReference type="PRINTS" id="PR00038">
    <property type="entry name" value="HTHLUXR"/>
</dbReference>
<keyword evidence="2" id="KW-0238">DNA-binding</keyword>
<keyword evidence="3" id="KW-0804">Transcription</keyword>
<sequence>MPAIAAPGLPKDTGGRSAVSDNLFDRAFEASARTKKWIAAAVVDLLSQRVVGWAMKAEMTAQLVTDALIMAIWRRGKPDSLLHHSARDRNIQASNGIQVRLVTGRWKSSNDDMPRPPVNRRRIVIKGLMARTSSIIQGREAFAQQKWREAYEHLSAADRGQPLEPADLERFATAAYLVGEDAHAAAIWTRAHHILIDQGNVERAARWGFWLSLHMLLAGEMAQAIGWLGRSQRLLKDREEACVEQGYGLIVSGLLAMGKGNIESAGASFQQAVALAERFEDPDLLALGLLGRGQSLIQSKKSADGAARLDEAMVAVTAGDVSPVLAGIVYCAVILTCQRIFDLRRAREWTRQLDAWCASQPDLVPYRGQCLVHRSEILQLDGNWQGALTEVMKAREHLAERSEAVVGRACYQQGELHRLRGEFVQADEMYHEAGRYGCEPQPGMSLLRLAEGRLETAAALIRGVADAAGAGSSHPKLLGPYVEILIATGDIDAARAAADELTQIATAIDAPSLVATSAQATGAVLFAEGKMRAALALLREAWSIWQQLRTPYEAARVRVLIGQVCRQLSDRETAHMHFQAARAVFEQLGAAPDLAELERLTATRSAGPFGALTDREREVLSLVASGETNRQIATALGISEHTIARHLSNIFDKLGVTSRTAASAFAHKHKLV</sequence>
<dbReference type="InterPro" id="IPR012337">
    <property type="entry name" value="RNaseH-like_sf"/>
</dbReference>
<dbReference type="SUPFAM" id="SSF46894">
    <property type="entry name" value="C-terminal effector domain of the bipartite response regulators"/>
    <property type="match status" value="1"/>
</dbReference>
<protein>
    <submittedName>
        <fullName evidence="5">Transcriptional regulator</fullName>
    </submittedName>
</protein>
<keyword evidence="6" id="KW-1185">Reference proteome</keyword>
<dbReference type="PROSITE" id="PS00622">
    <property type="entry name" value="HTH_LUXR_1"/>
    <property type="match status" value="1"/>
</dbReference>
<evidence type="ECO:0000259" key="4">
    <source>
        <dbReference type="PROSITE" id="PS50043"/>
    </source>
</evidence>
<dbReference type="CDD" id="cd06170">
    <property type="entry name" value="LuxR_C_like"/>
    <property type="match status" value="1"/>
</dbReference>
<dbReference type="PANTHER" id="PTHR44688">
    <property type="entry name" value="DNA-BINDING TRANSCRIPTIONAL ACTIVATOR DEVR_DOSR"/>
    <property type="match status" value="1"/>
</dbReference>
<feature type="domain" description="HTH luxR-type" evidence="4">
    <location>
        <begin position="605"/>
        <end position="670"/>
    </location>
</feature>
<dbReference type="AlphaFoldDB" id="H0HYE5"/>
<dbReference type="PROSITE" id="PS50043">
    <property type="entry name" value="HTH_LUXR_2"/>
    <property type="match status" value="1"/>
</dbReference>
<dbReference type="Gene3D" id="1.10.10.10">
    <property type="entry name" value="Winged helix-like DNA-binding domain superfamily/Winged helix DNA-binding domain"/>
    <property type="match status" value="1"/>
</dbReference>
<accession>H0HYE5</accession>
<dbReference type="Proteomes" id="UP000003250">
    <property type="component" value="Unassembled WGS sequence"/>
</dbReference>
<evidence type="ECO:0000256" key="1">
    <source>
        <dbReference type="ARBA" id="ARBA00023015"/>
    </source>
</evidence>
<dbReference type="InterPro" id="IPR036388">
    <property type="entry name" value="WH-like_DNA-bd_sf"/>
</dbReference>
<dbReference type="SMART" id="SM00421">
    <property type="entry name" value="HTH_LUXR"/>
    <property type="match status" value="1"/>
</dbReference>
<organism evidence="5 6">
    <name type="scientific">Mesorhizobium alhagi CCNWXJ12-2</name>
    <dbReference type="NCBI Taxonomy" id="1107882"/>
    <lineage>
        <taxon>Bacteria</taxon>
        <taxon>Pseudomonadati</taxon>
        <taxon>Pseudomonadota</taxon>
        <taxon>Alphaproteobacteria</taxon>
        <taxon>Hyphomicrobiales</taxon>
        <taxon>Phyllobacteriaceae</taxon>
        <taxon>Allomesorhizobium</taxon>
    </lineage>
</organism>
<dbReference type="SUPFAM" id="SSF48452">
    <property type="entry name" value="TPR-like"/>
    <property type="match status" value="2"/>
</dbReference>
<dbReference type="InterPro" id="IPR000792">
    <property type="entry name" value="Tscrpt_reg_LuxR_C"/>
</dbReference>
<dbReference type="GO" id="GO:0006355">
    <property type="term" value="P:regulation of DNA-templated transcription"/>
    <property type="evidence" value="ECO:0007669"/>
    <property type="project" value="InterPro"/>
</dbReference>
<proteinExistence type="predicted"/>
<dbReference type="SUPFAM" id="SSF53098">
    <property type="entry name" value="Ribonuclease H-like"/>
    <property type="match status" value="1"/>
</dbReference>
<gene>
    <name evidence="5" type="ORF">MAXJ12_26118</name>
</gene>
<evidence type="ECO:0000256" key="3">
    <source>
        <dbReference type="ARBA" id="ARBA00023163"/>
    </source>
</evidence>
<dbReference type="InterPro" id="IPR011990">
    <property type="entry name" value="TPR-like_helical_dom_sf"/>
</dbReference>
<dbReference type="Gene3D" id="1.25.40.10">
    <property type="entry name" value="Tetratricopeptide repeat domain"/>
    <property type="match status" value="2"/>
</dbReference>
<reference evidence="5 6" key="1">
    <citation type="journal article" date="2012" name="J. Bacteriol.">
        <title>Draft Genome Sequence of Mesorhizobium alhagi CCNWXJ12-2T, a Novel Salt-Resistant Species Isolated from the Desert of Northwestern China.</title>
        <authorList>
            <person name="Zhou M."/>
            <person name="Chen W."/>
            <person name="Chen H."/>
            <person name="Wei G."/>
        </authorList>
    </citation>
    <scope>NUCLEOTIDE SEQUENCE [LARGE SCALE GENOMIC DNA]</scope>
    <source>
        <strain evidence="5 6">CCNWXJ12-2</strain>
    </source>
</reference>
<dbReference type="Pfam" id="PF00196">
    <property type="entry name" value="GerE"/>
    <property type="match status" value="1"/>
</dbReference>
<name>H0HYE5_9HYPH</name>
<dbReference type="EMBL" id="AHAM01000218">
    <property type="protein sequence ID" value="EHK54283.1"/>
    <property type="molecule type" value="Genomic_DNA"/>
</dbReference>
<dbReference type="PANTHER" id="PTHR44688:SF16">
    <property type="entry name" value="DNA-BINDING TRANSCRIPTIONAL ACTIVATOR DEVR_DOSR"/>
    <property type="match status" value="1"/>
</dbReference>